<dbReference type="GO" id="GO:0032259">
    <property type="term" value="P:methylation"/>
    <property type="evidence" value="ECO:0007669"/>
    <property type="project" value="UniProtKB-KW"/>
</dbReference>
<dbReference type="SUPFAM" id="SSF53335">
    <property type="entry name" value="S-adenosyl-L-methionine-dependent methyltransferases"/>
    <property type="match status" value="1"/>
</dbReference>
<dbReference type="RefSeq" id="WP_035837306.1">
    <property type="nucleotide sequence ID" value="NZ_BNAB01000001.1"/>
</dbReference>
<keyword evidence="4" id="KW-1185">Reference proteome</keyword>
<keyword evidence="3" id="KW-0808">Transferase</keyword>
<dbReference type="Proteomes" id="UP000634647">
    <property type="component" value="Unassembled WGS sequence"/>
</dbReference>
<dbReference type="Pfam" id="PF13649">
    <property type="entry name" value="Methyltransf_25"/>
    <property type="match status" value="1"/>
</dbReference>
<comment type="caution">
    <text evidence="2">The sequence shown here is derived from an EMBL/GenBank/DDBJ whole genome shotgun (WGS) entry which is preliminary data.</text>
</comment>
<dbReference type="GO" id="GO:0008168">
    <property type="term" value="F:methyltransferase activity"/>
    <property type="evidence" value="ECO:0007669"/>
    <property type="project" value="UniProtKB-KW"/>
</dbReference>
<proteinExistence type="predicted"/>
<evidence type="ECO:0000313" key="5">
    <source>
        <dbReference type="Proteomes" id="UP000634647"/>
    </source>
</evidence>
<reference evidence="2" key="3">
    <citation type="submission" date="2023-06" db="EMBL/GenBank/DDBJ databases">
        <authorList>
            <person name="Sun Q."/>
            <person name="Zhou Y."/>
        </authorList>
    </citation>
    <scope>NUCLEOTIDE SEQUENCE</scope>
    <source>
        <strain evidence="2">CGMCC 1.10859</strain>
    </source>
</reference>
<evidence type="ECO:0000313" key="3">
    <source>
        <dbReference type="EMBL" id="SDW12613.1"/>
    </source>
</evidence>
<gene>
    <name evidence="2" type="ORF">GCM10008024_02210</name>
    <name evidence="3" type="ORF">SAMN05444006_101326</name>
</gene>
<dbReference type="PANTHER" id="PTHR12843:SF5">
    <property type="entry name" value="EEF1A LYSINE METHYLTRANSFERASE 2"/>
    <property type="match status" value="1"/>
</dbReference>
<reference evidence="3 4" key="2">
    <citation type="submission" date="2016-10" db="EMBL/GenBank/DDBJ databases">
        <authorList>
            <person name="Varghese N."/>
            <person name="Submissions S."/>
        </authorList>
    </citation>
    <scope>NUCLEOTIDE SEQUENCE [LARGE SCALE GENOMIC DNA]</scope>
    <source>
        <strain evidence="3 4">DSM 24802</strain>
    </source>
</reference>
<keyword evidence="3" id="KW-0489">Methyltransferase</keyword>
<dbReference type="CDD" id="cd02440">
    <property type="entry name" value="AdoMet_MTases"/>
    <property type="match status" value="1"/>
</dbReference>
<dbReference type="InterPro" id="IPR029063">
    <property type="entry name" value="SAM-dependent_MTases_sf"/>
</dbReference>
<evidence type="ECO:0000313" key="2">
    <source>
        <dbReference type="EMBL" id="GHD98490.1"/>
    </source>
</evidence>
<feature type="domain" description="Methyltransferase" evidence="1">
    <location>
        <begin position="46"/>
        <end position="141"/>
    </location>
</feature>
<evidence type="ECO:0000259" key="1">
    <source>
        <dbReference type="Pfam" id="PF13649"/>
    </source>
</evidence>
<protein>
    <submittedName>
        <fullName evidence="3">Methyltransferase domain-containing protein</fullName>
    </submittedName>
</protein>
<sequence length="206" mass="23225">MTETKQDHWNRIYSRKAETELSWHQDDPARSLDLVAEAGLTPDQSVIDIGGGTSRVTDGLLERGLRDLTVLDLSEAALDRLRQRLGPRGQDVAWIAADITTWAPGRVYDLWHDRAVFHFLVTPEDRAAYLERLSQALRLDGHAIIATFAPDGPETCSGLPVERYSPQSLAQTLGPDYRLLTHRLERHQTPGGVVQSFQFSLFRKIR</sequence>
<dbReference type="PANTHER" id="PTHR12843">
    <property type="entry name" value="PROTEIN-LYSINE N-METHYLTRANSFERASE METTL10"/>
    <property type="match status" value="1"/>
</dbReference>
<dbReference type="InterPro" id="IPR041698">
    <property type="entry name" value="Methyltransf_25"/>
</dbReference>
<dbReference type="Proteomes" id="UP000199541">
    <property type="component" value="Unassembled WGS sequence"/>
</dbReference>
<dbReference type="Gene3D" id="3.40.50.150">
    <property type="entry name" value="Vaccinia Virus protein VP39"/>
    <property type="match status" value="1"/>
</dbReference>
<evidence type="ECO:0000313" key="4">
    <source>
        <dbReference type="Proteomes" id="UP000199541"/>
    </source>
</evidence>
<organism evidence="2 5">
    <name type="scientific">Allgaiera indica</name>
    <dbReference type="NCBI Taxonomy" id="765699"/>
    <lineage>
        <taxon>Bacteria</taxon>
        <taxon>Pseudomonadati</taxon>
        <taxon>Pseudomonadota</taxon>
        <taxon>Alphaproteobacteria</taxon>
        <taxon>Rhodobacterales</taxon>
        <taxon>Paracoccaceae</taxon>
        <taxon>Allgaiera</taxon>
    </lineage>
</organism>
<accession>A0AAN4ZXB5</accession>
<reference evidence="2" key="1">
    <citation type="journal article" date="2014" name="Int. J. Syst. Evol. Microbiol.">
        <title>Complete genome sequence of Corynebacterium casei LMG S-19264T (=DSM 44701T), isolated from a smear-ripened cheese.</title>
        <authorList>
            <consortium name="US DOE Joint Genome Institute (JGI-PGF)"/>
            <person name="Walter F."/>
            <person name="Albersmeier A."/>
            <person name="Kalinowski J."/>
            <person name="Ruckert C."/>
        </authorList>
    </citation>
    <scope>NUCLEOTIDE SEQUENCE</scope>
    <source>
        <strain evidence="2">CGMCC 1.10859</strain>
    </source>
</reference>
<name>A0AAN4ZXB5_9RHOB</name>
<dbReference type="AlphaFoldDB" id="A0AAN4ZXB5"/>
<dbReference type="EMBL" id="BNAB01000001">
    <property type="protein sequence ID" value="GHD98490.1"/>
    <property type="molecule type" value="Genomic_DNA"/>
</dbReference>
<dbReference type="EMBL" id="FNOB01000001">
    <property type="protein sequence ID" value="SDW12613.1"/>
    <property type="molecule type" value="Genomic_DNA"/>
</dbReference>